<keyword evidence="8 10" id="KW-0472">Membrane</keyword>
<name>A0A7G9GUL6_9FUSO</name>
<dbReference type="PANTHER" id="PTHR43823">
    <property type="entry name" value="SPORULATION PROTEIN YKVU"/>
    <property type="match status" value="1"/>
</dbReference>
<dbReference type="InterPro" id="IPR002528">
    <property type="entry name" value="MATE_fam"/>
</dbReference>
<evidence type="ECO:0000256" key="6">
    <source>
        <dbReference type="ARBA" id="ARBA00022692"/>
    </source>
</evidence>
<evidence type="ECO:0000313" key="11">
    <source>
        <dbReference type="EMBL" id="QNM14498.1"/>
    </source>
</evidence>
<evidence type="ECO:0000256" key="9">
    <source>
        <dbReference type="ARBA" id="ARBA00023251"/>
    </source>
</evidence>
<protein>
    <recommendedName>
        <fullName evidence="3">Multidrug export protein MepA</fullName>
    </recommendedName>
</protein>
<dbReference type="RefSeq" id="WP_101474052.1">
    <property type="nucleotide sequence ID" value="NZ_CP060637.1"/>
</dbReference>
<accession>A0A7G9GUL6</accession>
<evidence type="ECO:0000256" key="7">
    <source>
        <dbReference type="ARBA" id="ARBA00022989"/>
    </source>
</evidence>
<dbReference type="CDD" id="cd13143">
    <property type="entry name" value="MATE_MepA_like"/>
    <property type="match status" value="1"/>
</dbReference>
<dbReference type="PIRSF" id="PIRSF006603">
    <property type="entry name" value="DinF"/>
    <property type="match status" value="1"/>
</dbReference>
<dbReference type="GO" id="GO:0005886">
    <property type="term" value="C:plasma membrane"/>
    <property type="evidence" value="ECO:0007669"/>
    <property type="project" value="UniProtKB-SubCell"/>
</dbReference>
<feature type="transmembrane region" description="Helical" evidence="10">
    <location>
        <begin position="166"/>
        <end position="184"/>
    </location>
</feature>
<proteinExistence type="inferred from homology"/>
<dbReference type="GO" id="GO:0015297">
    <property type="term" value="F:antiporter activity"/>
    <property type="evidence" value="ECO:0007669"/>
    <property type="project" value="InterPro"/>
</dbReference>
<evidence type="ECO:0000256" key="5">
    <source>
        <dbReference type="ARBA" id="ARBA00022475"/>
    </source>
</evidence>
<feature type="transmembrane region" description="Helical" evidence="10">
    <location>
        <begin position="382"/>
        <end position="403"/>
    </location>
</feature>
<keyword evidence="12" id="KW-1185">Reference proteome</keyword>
<feature type="transmembrane region" description="Helical" evidence="10">
    <location>
        <begin position="265"/>
        <end position="285"/>
    </location>
</feature>
<feature type="transmembrane region" description="Helical" evidence="10">
    <location>
        <begin position="190"/>
        <end position="213"/>
    </location>
</feature>
<dbReference type="GO" id="GO:0042910">
    <property type="term" value="F:xenobiotic transmembrane transporter activity"/>
    <property type="evidence" value="ECO:0007669"/>
    <property type="project" value="InterPro"/>
</dbReference>
<keyword evidence="4" id="KW-0813">Transport</keyword>
<evidence type="ECO:0000256" key="3">
    <source>
        <dbReference type="ARBA" id="ARBA00022106"/>
    </source>
</evidence>
<feature type="transmembrane region" description="Helical" evidence="10">
    <location>
        <begin position="234"/>
        <end position="259"/>
    </location>
</feature>
<feature type="transmembrane region" description="Helical" evidence="10">
    <location>
        <begin position="312"/>
        <end position="335"/>
    </location>
</feature>
<evidence type="ECO:0000256" key="4">
    <source>
        <dbReference type="ARBA" id="ARBA00022448"/>
    </source>
</evidence>
<gene>
    <name evidence="11" type="ORF">H9Q81_05770</name>
</gene>
<evidence type="ECO:0000256" key="10">
    <source>
        <dbReference type="SAM" id="Phobius"/>
    </source>
</evidence>
<evidence type="ECO:0000313" key="12">
    <source>
        <dbReference type="Proteomes" id="UP000515913"/>
    </source>
</evidence>
<dbReference type="AlphaFoldDB" id="A0A7G9GUL6"/>
<evidence type="ECO:0000256" key="8">
    <source>
        <dbReference type="ARBA" id="ARBA00023136"/>
    </source>
</evidence>
<evidence type="ECO:0000256" key="1">
    <source>
        <dbReference type="ARBA" id="ARBA00004651"/>
    </source>
</evidence>
<feature type="transmembrane region" description="Helical" evidence="10">
    <location>
        <begin position="355"/>
        <end position="375"/>
    </location>
</feature>
<sequence length="448" mass="49709">MNKKMDLEKTPLPKLFFSFAIPSTLSMLVMSLYTIADGVFITRGVGSAGIAAVNIGYPIINFTVALSLMFGIGGATLIAFKKDDVEHQNKCFSHIILLNIVVYAIVAIAIFVFTNPLMMAMGANEELLPMIKGYMYPCTISTFFLMMSMSLNAVVRNDNAPRRAMVSMFIGAGLNIVLDYIFIFKFNFGIVGGAVATAISQVVSALYLCGHFIGSTFRFEMSWKKLDFRLLKRILSIGFPSFVLEFAVAVITVLFNIAFMNAAGVFGTAAYSIIAYSFMFFRMLFTGLSQGIQPIVSYNYGIKNLKRVRDTFIFAHKVCFITSIASLLFVIFFSGSVARIFTHEPDLIAECAKGFILYSIAISFLGFNFVNIAYLQAVDNPMVSNIICMARSFLFVFIALAILPDLTEKLFGSKTDGIWVSLPFADFITAILTVPFLKRFTMKYILKP</sequence>
<keyword evidence="9" id="KW-0046">Antibiotic resistance</keyword>
<dbReference type="Proteomes" id="UP000515913">
    <property type="component" value="Chromosome"/>
</dbReference>
<dbReference type="EMBL" id="CP060637">
    <property type="protein sequence ID" value="QNM14498.1"/>
    <property type="molecule type" value="Genomic_DNA"/>
</dbReference>
<feature type="transmembrane region" description="Helical" evidence="10">
    <location>
        <begin position="55"/>
        <end position="80"/>
    </location>
</feature>
<dbReference type="PANTHER" id="PTHR43823:SF3">
    <property type="entry name" value="MULTIDRUG EXPORT PROTEIN MEPA"/>
    <property type="match status" value="1"/>
</dbReference>
<dbReference type="InterPro" id="IPR051327">
    <property type="entry name" value="MATE_MepA_subfamily"/>
</dbReference>
<keyword evidence="6 10" id="KW-0812">Transmembrane</keyword>
<organism evidence="11 12">
    <name type="scientific">Fusobacterium hominis</name>
    <dbReference type="NCBI Taxonomy" id="2764326"/>
    <lineage>
        <taxon>Bacteria</taxon>
        <taxon>Fusobacteriati</taxon>
        <taxon>Fusobacteriota</taxon>
        <taxon>Fusobacteriia</taxon>
        <taxon>Fusobacteriales</taxon>
        <taxon>Fusobacteriaceae</taxon>
        <taxon>Fusobacterium</taxon>
    </lineage>
</organism>
<comment type="subcellular location">
    <subcellularLocation>
        <location evidence="1">Cell membrane</location>
        <topology evidence="1">Multi-pass membrane protein</topology>
    </subcellularLocation>
</comment>
<dbReference type="GO" id="GO:0046677">
    <property type="term" value="P:response to antibiotic"/>
    <property type="evidence" value="ECO:0007669"/>
    <property type="project" value="UniProtKB-KW"/>
</dbReference>
<feature type="transmembrane region" description="Helical" evidence="10">
    <location>
        <begin position="92"/>
        <end position="114"/>
    </location>
</feature>
<comment type="similarity">
    <text evidence="2">Belongs to the multi antimicrobial extrusion (MATE) (TC 2.A.66.1) family. MepA subfamily.</text>
</comment>
<keyword evidence="7 10" id="KW-1133">Transmembrane helix</keyword>
<dbReference type="InterPro" id="IPR048279">
    <property type="entry name" value="MdtK-like"/>
</dbReference>
<dbReference type="Pfam" id="PF01554">
    <property type="entry name" value="MatE"/>
    <property type="match status" value="2"/>
</dbReference>
<dbReference type="KEGG" id="fho:H9Q81_05770"/>
<keyword evidence="5" id="KW-1003">Cell membrane</keyword>
<dbReference type="InterPro" id="IPR045070">
    <property type="entry name" value="MATE_MepA-like"/>
</dbReference>
<reference evidence="11 12" key="1">
    <citation type="submission" date="2020-08" db="EMBL/GenBank/DDBJ databases">
        <authorList>
            <person name="Liu C."/>
            <person name="Sun Q."/>
        </authorList>
    </citation>
    <scope>NUCLEOTIDE SEQUENCE [LARGE SCALE GENOMIC DNA]</scope>
    <source>
        <strain evidence="11 12">NSJ-57</strain>
    </source>
</reference>
<feature type="transmembrane region" description="Helical" evidence="10">
    <location>
        <begin position="134"/>
        <end position="154"/>
    </location>
</feature>
<evidence type="ECO:0000256" key="2">
    <source>
        <dbReference type="ARBA" id="ARBA00008417"/>
    </source>
</evidence>
<feature type="transmembrane region" description="Helical" evidence="10">
    <location>
        <begin position="418"/>
        <end position="437"/>
    </location>
</feature>
<feature type="transmembrane region" description="Helical" evidence="10">
    <location>
        <begin position="12"/>
        <end position="35"/>
    </location>
</feature>